<dbReference type="EMBL" id="CP036433">
    <property type="protein sequence ID" value="QDU98056.1"/>
    <property type="molecule type" value="Genomic_DNA"/>
</dbReference>
<keyword evidence="1" id="KW-0812">Transmembrane</keyword>
<proteinExistence type="predicted"/>
<feature type="transmembrane region" description="Helical" evidence="1">
    <location>
        <begin position="462"/>
        <end position="482"/>
    </location>
</feature>
<protein>
    <recommendedName>
        <fullName evidence="4">DUF2330 domain-containing protein</fullName>
    </recommendedName>
</protein>
<dbReference type="Pfam" id="PF10092">
    <property type="entry name" value="DUF2330"/>
    <property type="match status" value="1"/>
</dbReference>
<name>A0A518E1T9_9BACT</name>
<organism evidence="2 3">
    <name type="scientific">Lignipirellula cremea</name>
    <dbReference type="NCBI Taxonomy" id="2528010"/>
    <lineage>
        <taxon>Bacteria</taxon>
        <taxon>Pseudomonadati</taxon>
        <taxon>Planctomycetota</taxon>
        <taxon>Planctomycetia</taxon>
        <taxon>Pirellulales</taxon>
        <taxon>Pirellulaceae</taxon>
        <taxon>Lignipirellula</taxon>
    </lineage>
</organism>
<dbReference type="AlphaFoldDB" id="A0A518E1T9"/>
<gene>
    <name evidence="2" type="ORF">Pla8534_59170</name>
</gene>
<keyword evidence="1" id="KW-1133">Transmembrane helix</keyword>
<reference evidence="2 3" key="1">
    <citation type="submission" date="2019-02" db="EMBL/GenBank/DDBJ databases">
        <title>Deep-cultivation of Planctomycetes and their phenomic and genomic characterization uncovers novel biology.</title>
        <authorList>
            <person name="Wiegand S."/>
            <person name="Jogler M."/>
            <person name="Boedeker C."/>
            <person name="Pinto D."/>
            <person name="Vollmers J."/>
            <person name="Rivas-Marin E."/>
            <person name="Kohn T."/>
            <person name="Peeters S.H."/>
            <person name="Heuer A."/>
            <person name="Rast P."/>
            <person name="Oberbeckmann S."/>
            <person name="Bunk B."/>
            <person name="Jeske O."/>
            <person name="Meyerdierks A."/>
            <person name="Storesund J.E."/>
            <person name="Kallscheuer N."/>
            <person name="Luecker S."/>
            <person name="Lage O.M."/>
            <person name="Pohl T."/>
            <person name="Merkel B.J."/>
            <person name="Hornburger P."/>
            <person name="Mueller R.-W."/>
            <person name="Bruemmer F."/>
            <person name="Labrenz M."/>
            <person name="Spormann A.M."/>
            <person name="Op den Camp H."/>
            <person name="Overmann J."/>
            <person name="Amann R."/>
            <person name="Jetten M.S.M."/>
            <person name="Mascher T."/>
            <person name="Medema M.H."/>
            <person name="Devos D.P."/>
            <person name="Kaster A.-K."/>
            <person name="Ovreas L."/>
            <person name="Rohde M."/>
            <person name="Galperin M.Y."/>
            <person name="Jogler C."/>
        </authorList>
    </citation>
    <scope>NUCLEOTIDE SEQUENCE [LARGE SCALE GENOMIC DNA]</scope>
    <source>
        <strain evidence="2 3">Pla85_3_4</strain>
    </source>
</reference>
<evidence type="ECO:0008006" key="4">
    <source>
        <dbReference type="Google" id="ProtNLM"/>
    </source>
</evidence>
<accession>A0A518E1T9</accession>
<dbReference type="InterPro" id="IPR019283">
    <property type="entry name" value="DUF2330"/>
</dbReference>
<evidence type="ECO:0000313" key="3">
    <source>
        <dbReference type="Proteomes" id="UP000317648"/>
    </source>
</evidence>
<dbReference type="Proteomes" id="UP000317648">
    <property type="component" value="Chromosome"/>
</dbReference>
<keyword evidence="1" id="KW-0472">Membrane</keyword>
<evidence type="ECO:0000256" key="1">
    <source>
        <dbReference type="SAM" id="Phobius"/>
    </source>
</evidence>
<sequence length="485" mass="52876">MVPPLLARDDSIRRQGLQTTYVFYHRGMETIVLRPAFNGDVDEFGMLIPFPAPPAIRKTPEDLFDQIAAAVDPPEVVLDLRKPRFFGGFGGGGFGGGMGGGGGFFGGGLSIDTVRVVRQEAVGMYEVAVLQAGSAAALKRWVDDHAYRFPQGMEPVCQEYVTAGWCFVAVKTKVAVKEKSDPQPGQREIKNDMPKDARFQGAVQAMGFRFPSEKLVVPMRLSVFNSTDLRNQVFLLTDKPMRIENMPEAFVMRQISGAKLVENLTGPLPVRVIGGKPTRRDLARRVGSRDPRPHSRQAADLFASDVASAITGNLLSPREEDEKQLLNISESLGMRGDAIDRAIRRTEPSIHESAVREALNAIRSMTLTVIDGDFPREVLRDQNVTFVPYQLPDELNTAARYDAKVAGPAPLKEGVIYLGALPDDTAIESIASTRAKSMREAGSSAAESAENAPTVAPPAPRMPLLLLAFAAIVLAGAGYYRWRKP</sequence>
<evidence type="ECO:0000313" key="2">
    <source>
        <dbReference type="EMBL" id="QDU98056.1"/>
    </source>
</evidence>
<dbReference type="RefSeq" id="WP_197442671.1">
    <property type="nucleotide sequence ID" value="NZ_CP036433.1"/>
</dbReference>
<keyword evidence="3" id="KW-1185">Reference proteome</keyword>
<dbReference type="KEGG" id="lcre:Pla8534_59170"/>